<name>A0ABR1X5I0_9PEZI</name>
<evidence type="ECO:0000256" key="1">
    <source>
        <dbReference type="SAM" id="MobiDB-lite"/>
    </source>
</evidence>
<reference evidence="2 3" key="1">
    <citation type="submission" date="2023-01" db="EMBL/GenBank/DDBJ databases">
        <title>Analysis of 21 Apiospora genomes using comparative genomics revels a genus with tremendous synthesis potential of carbohydrate active enzymes and secondary metabolites.</title>
        <authorList>
            <person name="Sorensen T."/>
        </authorList>
    </citation>
    <scope>NUCLEOTIDE SEQUENCE [LARGE SCALE GENOMIC DNA]</scope>
    <source>
        <strain evidence="2 3">CBS 135458</strain>
    </source>
</reference>
<protein>
    <submittedName>
        <fullName evidence="2">Uncharacterized protein</fullName>
    </submittedName>
</protein>
<evidence type="ECO:0000313" key="2">
    <source>
        <dbReference type="EMBL" id="KAK8090656.1"/>
    </source>
</evidence>
<gene>
    <name evidence="2" type="ORF">PG994_000161</name>
</gene>
<evidence type="ECO:0000313" key="3">
    <source>
        <dbReference type="Proteomes" id="UP001480595"/>
    </source>
</evidence>
<feature type="region of interest" description="Disordered" evidence="1">
    <location>
        <begin position="1"/>
        <end position="24"/>
    </location>
</feature>
<feature type="compositionally biased region" description="Low complexity" evidence="1">
    <location>
        <begin position="1"/>
        <end position="13"/>
    </location>
</feature>
<dbReference type="GeneID" id="92084633"/>
<dbReference type="RefSeq" id="XP_066722202.1">
    <property type="nucleotide sequence ID" value="XM_066851570.1"/>
</dbReference>
<dbReference type="EMBL" id="JAQQWL010000001">
    <property type="protein sequence ID" value="KAK8090656.1"/>
    <property type="molecule type" value="Genomic_DNA"/>
</dbReference>
<dbReference type="Proteomes" id="UP001480595">
    <property type="component" value="Unassembled WGS sequence"/>
</dbReference>
<accession>A0ABR1X5I0</accession>
<sequence>MGMAGPAQAAAGHDGPGVDALGLRPASRVAGPQRVCSVPLVPHHPPPLLAIGPDHDGYACRLAARSSYEPNSHRLISLFERPLRWHPLVLHAFIRYSQQGGRRADLARLRAEAELDSSHMLFTQLMADGSVLTLAEDEWKLVWRTGTGLFVRLRVSEHIDSNDKGGLAAPCCPCEKNRKVLDYDALNQENFSDAVLAEFRADLTSMDPPVTEPMLSVADRRSPTLFVGPVRGCHQCSVDFQAAWVTGPGDSCTLHWTTWIFLGQPSSVGEVLEALKYRGNRRASYVIPLLGVGNVARLSGLTEDY</sequence>
<comment type="caution">
    <text evidence="2">The sequence shown here is derived from an EMBL/GenBank/DDBJ whole genome shotgun (WGS) entry which is preliminary data.</text>
</comment>
<proteinExistence type="predicted"/>
<organism evidence="2 3">
    <name type="scientific">Apiospora phragmitis</name>
    <dbReference type="NCBI Taxonomy" id="2905665"/>
    <lineage>
        <taxon>Eukaryota</taxon>
        <taxon>Fungi</taxon>
        <taxon>Dikarya</taxon>
        <taxon>Ascomycota</taxon>
        <taxon>Pezizomycotina</taxon>
        <taxon>Sordariomycetes</taxon>
        <taxon>Xylariomycetidae</taxon>
        <taxon>Amphisphaeriales</taxon>
        <taxon>Apiosporaceae</taxon>
        <taxon>Apiospora</taxon>
    </lineage>
</organism>
<keyword evidence="3" id="KW-1185">Reference proteome</keyword>